<dbReference type="Gene3D" id="3.40.50.720">
    <property type="entry name" value="NAD(P)-binding Rossmann-like Domain"/>
    <property type="match status" value="1"/>
</dbReference>
<dbReference type="InterPro" id="IPR033640">
    <property type="entry name" value="FAR_C"/>
</dbReference>
<keyword evidence="3 4" id="KW-0443">Lipid metabolism</keyword>
<keyword evidence="8" id="KW-1185">Reference proteome</keyword>
<dbReference type="CDD" id="cd09071">
    <property type="entry name" value="FAR_C"/>
    <property type="match status" value="1"/>
</dbReference>
<keyword evidence="4" id="KW-0521">NADP</keyword>
<feature type="domain" description="Fatty acyl-CoA reductase C-terminal" evidence="5">
    <location>
        <begin position="396"/>
        <end position="466"/>
    </location>
</feature>
<comment type="caution">
    <text evidence="7">The sequence shown here is derived from an EMBL/GenBank/DDBJ whole genome shotgun (WGS) entry which is preliminary data.</text>
</comment>
<comment type="catalytic activity">
    <reaction evidence="4">
        <text>a long-chain fatty acyl-CoA + 2 NADPH + 2 H(+) = a long-chain primary fatty alcohol + 2 NADP(+) + CoA</text>
        <dbReference type="Rhea" id="RHEA:52716"/>
        <dbReference type="ChEBI" id="CHEBI:15378"/>
        <dbReference type="ChEBI" id="CHEBI:57287"/>
        <dbReference type="ChEBI" id="CHEBI:57783"/>
        <dbReference type="ChEBI" id="CHEBI:58349"/>
        <dbReference type="ChEBI" id="CHEBI:77396"/>
        <dbReference type="ChEBI" id="CHEBI:83139"/>
        <dbReference type="EC" id="1.2.1.84"/>
    </reaction>
</comment>
<evidence type="ECO:0000259" key="6">
    <source>
        <dbReference type="Pfam" id="PF07993"/>
    </source>
</evidence>
<dbReference type="PANTHER" id="PTHR11011:SF116">
    <property type="entry name" value="FATTY ACYL-COA REDUCTASE CG5065-RELATED"/>
    <property type="match status" value="1"/>
</dbReference>
<organism evidence="7 8">
    <name type="scientific">Oedothorax gibbosus</name>
    <dbReference type="NCBI Taxonomy" id="931172"/>
    <lineage>
        <taxon>Eukaryota</taxon>
        <taxon>Metazoa</taxon>
        <taxon>Ecdysozoa</taxon>
        <taxon>Arthropoda</taxon>
        <taxon>Chelicerata</taxon>
        <taxon>Arachnida</taxon>
        <taxon>Araneae</taxon>
        <taxon>Araneomorphae</taxon>
        <taxon>Entelegynae</taxon>
        <taxon>Araneoidea</taxon>
        <taxon>Linyphiidae</taxon>
        <taxon>Erigoninae</taxon>
        <taxon>Oedothorax</taxon>
    </lineage>
</organism>
<comment type="similarity">
    <text evidence="1 4">Belongs to the fatty acyl-CoA reductase family.</text>
</comment>
<keyword evidence="2 4" id="KW-0444">Lipid biosynthesis</keyword>
<evidence type="ECO:0000256" key="3">
    <source>
        <dbReference type="ARBA" id="ARBA00023098"/>
    </source>
</evidence>
<dbReference type="AlphaFoldDB" id="A0AAV6VJI5"/>
<dbReference type="Proteomes" id="UP000827092">
    <property type="component" value="Unassembled WGS sequence"/>
</dbReference>
<evidence type="ECO:0000313" key="8">
    <source>
        <dbReference type="Proteomes" id="UP000827092"/>
    </source>
</evidence>
<dbReference type="CDD" id="cd05236">
    <property type="entry name" value="FAR-N_SDR_e"/>
    <property type="match status" value="1"/>
</dbReference>
<feature type="domain" description="Thioester reductase (TE)" evidence="6">
    <location>
        <begin position="25"/>
        <end position="295"/>
    </location>
</feature>
<dbReference type="EMBL" id="JAFNEN010000061">
    <property type="protein sequence ID" value="KAG8196977.1"/>
    <property type="molecule type" value="Genomic_DNA"/>
</dbReference>
<keyword evidence="4" id="KW-0812">Transmembrane</keyword>
<evidence type="ECO:0000256" key="4">
    <source>
        <dbReference type="RuleBase" id="RU363097"/>
    </source>
</evidence>
<evidence type="ECO:0000259" key="5">
    <source>
        <dbReference type="Pfam" id="PF03015"/>
    </source>
</evidence>
<dbReference type="InterPro" id="IPR013120">
    <property type="entry name" value="FAR_NAD-bd"/>
</dbReference>
<dbReference type="EC" id="1.2.1.84" evidence="4"/>
<feature type="transmembrane region" description="Helical" evidence="4">
    <location>
        <begin position="507"/>
        <end position="528"/>
    </location>
</feature>
<sequence length="529" mass="60773">MKDNLSKRDLYPRVADFYNGKSVFITGAAGFVGMIILEILLRTCPGIKSIYILIREKKGVKPEQRKEQLFQKVIFDRLKAEQPDALDKVRLVSGDVSEPDLGLIEEDTDRIIQDVSIVFHCAADLSFVKSVKNLMGANTMGTYYVVELCKKLKQLEALVYTSTICSNTNRYEMVQEVVYRLPFPSERFFQEFREGTEESMDDLSNQCYPRWPNGYTFNKCLAENILLENAAEVPSAIIRPALVAPIWKAPHPGFCERNSTLILLSEGVGKGFIKVLFVDPDNYIDFVPVDVVANSHIVAAWKVATQRCQVPFVVNCSTYGTLSDTWVHFKNVLIKILSEFSVIPNSFRTGPDCFFTPNPLLYKIVCVYEHYVPAYVIDLLLKFSGKKLRIFFSPITYVIDLLLKFSGKKLRLVRLYDLFDKAMKTATFFTIKRSKYDTTNFRTMEDDLDEADKEIFYTDCTEVPIEKLALSIPTGNDMFDWKSDKRTKESRLKKATQLRRLTQFLKYSFLVIMFTMVYYVTSTVYQLVA</sequence>
<protein>
    <recommendedName>
        <fullName evidence="4">Fatty acyl-CoA reductase</fullName>
        <ecNumber evidence="4">1.2.1.84</ecNumber>
    </recommendedName>
</protein>
<dbReference type="Pfam" id="PF07993">
    <property type="entry name" value="NAD_binding_4"/>
    <property type="match status" value="1"/>
</dbReference>
<dbReference type="GO" id="GO:0005777">
    <property type="term" value="C:peroxisome"/>
    <property type="evidence" value="ECO:0007669"/>
    <property type="project" value="TreeGrafter"/>
</dbReference>
<dbReference type="InterPro" id="IPR036291">
    <property type="entry name" value="NAD(P)-bd_dom_sf"/>
</dbReference>
<keyword evidence="4" id="KW-1133">Transmembrane helix</keyword>
<evidence type="ECO:0000256" key="1">
    <source>
        <dbReference type="ARBA" id="ARBA00005928"/>
    </source>
</evidence>
<name>A0AAV6VJI5_9ARAC</name>
<dbReference type="GO" id="GO:0102965">
    <property type="term" value="F:alcohol-forming long-chain fatty acyl-CoA reductase activity"/>
    <property type="evidence" value="ECO:0007669"/>
    <property type="project" value="UniProtKB-EC"/>
</dbReference>
<accession>A0AAV6VJI5</accession>
<evidence type="ECO:0000256" key="2">
    <source>
        <dbReference type="ARBA" id="ARBA00022516"/>
    </source>
</evidence>
<proteinExistence type="inferred from homology"/>
<dbReference type="PANTHER" id="PTHR11011">
    <property type="entry name" value="MALE STERILITY PROTEIN 2-RELATED"/>
    <property type="match status" value="1"/>
</dbReference>
<evidence type="ECO:0000313" key="7">
    <source>
        <dbReference type="EMBL" id="KAG8196977.1"/>
    </source>
</evidence>
<feature type="transmembrane region" description="Helical" evidence="4">
    <location>
        <begin position="20"/>
        <end position="41"/>
    </location>
</feature>
<dbReference type="Pfam" id="PF03015">
    <property type="entry name" value="Sterile"/>
    <property type="match status" value="1"/>
</dbReference>
<dbReference type="InterPro" id="IPR026055">
    <property type="entry name" value="FAR"/>
</dbReference>
<reference evidence="7 8" key="1">
    <citation type="journal article" date="2022" name="Nat. Ecol. Evol.">
        <title>A masculinizing supergene underlies an exaggerated male reproductive morph in a spider.</title>
        <authorList>
            <person name="Hendrickx F."/>
            <person name="De Corte Z."/>
            <person name="Sonet G."/>
            <person name="Van Belleghem S.M."/>
            <person name="Kostlbacher S."/>
            <person name="Vangestel C."/>
        </authorList>
    </citation>
    <scope>NUCLEOTIDE SEQUENCE [LARGE SCALE GENOMIC DNA]</scope>
    <source>
        <strain evidence="7">W744_W776</strain>
    </source>
</reference>
<gene>
    <name evidence="7" type="ORF">JTE90_013127</name>
</gene>
<keyword evidence="4" id="KW-0560">Oxidoreductase</keyword>
<dbReference type="GO" id="GO:0080019">
    <property type="term" value="F:alcohol-forming very long-chain fatty acyl-CoA reductase activity"/>
    <property type="evidence" value="ECO:0007669"/>
    <property type="project" value="InterPro"/>
</dbReference>
<keyword evidence="4" id="KW-0472">Membrane</keyword>
<dbReference type="SUPFAM" id="SSF51735">
    <property type="entry name" value="NAD(P)-binding Rossmann-fold domains"/>
    <property type="match status" value="1"/>
</dbReference>
<dbReference type="GO" id="GO:0035336">
    <property type="term" value="P:long-chain fatty-acyl-CoA metabolic process"/>
    <property type="evidence" value="ECO:0007669"/>
    <property type="project" value="TreeGrafter"/>
</dbReference>
<comment type="function">
    <text evidence="4">Catalyzes the reduction of fatty acyl-CoA to fatty alcohols.</text>
</comment>